<dbReference type="AlphaFoldDB" id="A0A3A8IMW7"/>
<evidence type="ECO:0000313" key="1">
    <source>
        <dbReference type="EMBL" id="RKG84809.1"/>
    </source>
</evidence>
<name>A0A3A8IMW7_9BACT</name>
<dbReference type="OrthoDB" id="5522160at2"/>
<evidence type="ECO:0000313" key="2">
    <source>
        <dbReference type="Proteomes" id="UP000268094"/>
    </source>
</evidence>
<comment type="caution">
    <text evidence="1">The sequence shown here is derived from an EMBL/GenBank/DDBJ whole genome shotgun (WGS) entry which is preliminary data.</text>
</comment>
<sequence>MGIIENGRRRGVVARCSTWGVMLSLVGGVMGTGCGPTAQEPAPPDPAGTVKQAALSYNSLSYNGLSFNGLSFNGLSFNGLSFNGLSSAEFAAWFEEDPVLADEVMHYVIRCAIPEGQTRTFTDGRTEARHTWAGSLGLAPTWAGGKPATVAEQQLISACLAAHANPFGVSVPISVQGRDGAGVTIPSTPAELAEFSRPESCFFGNLFLGQGVYAGSQNPPLDGAQSTTRACAVVDGSGMPRQTCAPLVYVGSCAASCTPDGTSGLSFQSCSVGGVTYQPLTTRVRDADLAVCGDGTCQVTEACGASTTYDACAADCGACP</sequence>
<proteinExistence type="predicted"/>
<keyword evidence="2" id="KW-1185">Reference proteome</keyword>
<gene>
    <name evidence="1" type="ORF">D7V88_21095</name>
</gene>
<organism evidence="1 2">
    <name type="scientific">Corallococcus terminator</name>
    <dbReference type="NCBI Taxonomy" id="2316733"/>
    <lineage>
        <taxon>Bacteria</taxon>
        <taxon>Pseudomonadati</taxon>
        <taxon>Myxococcota</taxon>
        <taxon>Myxococcia</taxon>
        <taxon>Myxococcales</taxon>
        <taxon>Cystobacterineae</taxon>
        <taxon>Myxococcaceae</taxon>
        <taxon>Corallococcus</taxon>
    </lineage>
</organism>
<dbReference type="RefSeq" id="WP_120542449.1">
    <property type="nucleotide sequence ID" value="NZ_RAVZ01000147.1"/>
</dbReference>
<dbReference type="EMBL" id="RAVZ01000147">
    <property type="protein sequence ID" value="RKG84809.1"/>
    <property type="molecule type" value="Genomic_DNA"/>
</dbReference>
<dbReference type="Proteomes" id="UP000268094">
    <property type="component" value="Unassembled WGS sequence"/>
</dbReference>
<protein>
    <submittedName>
        <fullName evidence="1">Uncharacterized protein</fullName>
    </submittedName>
</protein>
<accession>A0A3A8IMW7</accession>
<reference evidence="2" key="1">
    <citation type="submission" date="2018-09" db="EMBL/GenBank/DDBJ databases">
        <authorList>
            <person name="Livingstone P.G."/>
            <person name="Whitworth D.E."/>
        </authorList>
    </citation>
    <scope>NUCLEOTIDE SEQUENCE [LARGE SCALE GENOMIC DNA]</scope>
    <source>
        <strain evidence="2">CA054A</strain>
    </source>
</reference>